<dbReference type="Proteomes" id="UP000447434">
    <property type="component" value="Chromosome 4"/>
</dbReference>
<dbReference type="EMBL" id="WOCE01000004">
    <property type="protein sequence ID" value="KAE9616253.1"/>
    <property type="molecule type" value="Genomic_DNA"/>
</dbReference>
<comment type="caution">
    <text evidence="2">The sequence shown here is derived from an EMBL/GenBank/DDBJ whole genome shotgun (WGS) entry which is preliminary data.</text>
</comment>
<organism evidence="2 3">
    <name type="scientific">Lupinus albus</name>
    <name type="common">White lupine</name>
    <name type="synonym">Lupinus termis</name>
    <dbReference type="NCBI Taxonomy" id="3870"/>
    <lineage>
        <taxon>Eukaryota</taxon>
        <taxon>Viridiplantae</taxon>
        <taxon>Streptophyta</taxon>
        <taxon>Embryophyta</taxon>
        <taxon>Tracheophyta</taxon>
        <taxon>Spermatophyta</taxon>
        <taxon>Magnoliopsida</taxon>
        <taxon>eudicotyledons</taxon>
        <taxon>Gunneridae</taxon>
        <taxon>Pentapetalae</taxon>
        <taxon>rosids</taxon>
        <taxon>fabids</taxon>
        <taxon>Fabales</taxon>
        <taxon>Fabaceae</taxon>
        <taxon>Papilionoideae</taxon>
        <taxon>50 kb inversion clade</taxon>
        <taxon>genistoids sensu lato</taxon>
        <taxon>core genistoids</taxon>
        <taxon>Genisteae</taxon>
        <taxon>Lupinus</taxon>
    </lineage>
</organism>
<feature type="signal peptide" evidence="1">
    <location>
        <begin position="1"/>
        <end position="17"/>
    </location>
</feature>
<keyword evidence="3" id="KW-1185">Reference proteome</keyword>
<evidence type="ECO:0000256" key="1">
    <source>
        <dbReference type="SAM" id="SignalP"/>
    </source>
</evidence>
<keyword evidence="1" id="KW-0732">Signal</keyword>
<reference evidence="3" key="1">
    <citation type="journal article" date="2020" name="Nat. Commun.">
        <title>Genome sequence of the cluster root forming white lupin.</title>
        <authorList>
            <person name="Hufnagel B."/>
            <person name="Marques A."/>
            <person name="Soriano A."/>
            <person name="Marques L."/>
            <person name="Divol F."/>
            <person name="Doumas P."/>
            <person name="Sallet E."/>
            <person name="Mancinotti D."/>
            <person name="Carrere S."/>
            <person name="Marande W."/>
            <person name="Arribat S."/>
            <person name="Keller J."/>
            <person name="Huneau C."/>
            <person name="Blein T."/>
            <person name="Aime D."/>
            <person name="Laguerre M."/>
            <person name="Taylor J."/>
            <person name="Schubert V."/>
            <person name="Nelson M."/>
            <person name="Geu-Flores F."/>
            <person name="Crespi M."/>
            <person name="Gallardo-Guerrero K."/>
            <person name="Delaux P.-M."/>
            <person name="Salse J."/>
            <person name="Berges H."/>
            <person name="Guyot R."/>
            <person name="Gouzy J."/>
            <person name="Peret B."/>
        </authorList>
    </citation>
    <scope>NUCLEOTIDE SEQUENCE [LARGE SCALE GENOMIC DNA]</scope>
    <source>
        <strain evidence="3">cv. Amiga</strain>
    </source>
</reference>
<evidence type="ECO:0000313" key="2">
    <source>
        <dbReference type="EMBL" id="KAE9616253.1"/>
    </source>
</evidence>
<protein>
    <recommendedName>
        <fullName evidence="4">Secreted protein</fullName>
    </recommendedName>
</protein>
<name>A0A6A4QRU0_LUPAL</name>
<proteinExistence type="predicted"/>
<evidence type="ECO:0008006" key="4">
    <source>
        <dbReference type="Google" id="ProtNLM"/>
    </source>
</evidence>
<accession>A0A6A4QRU0</accession>
<evidence type="ECO:0000313" key="3">
    <source>
        <dbReference type="Proteomes" id="UP000447434"/>
    </source>
</evidence>
<sequence length="58" mass="5744">MFLSPVALISAAAMASASLWFTGLSPTDVMTASRASPIVIGSPSMAAEPKSVATMGAS</sequence>
<feature type="chain" id="PRO_5025381050" description="Secreted protein" evidence="1">
    <location>
        <begin position="18"/>
        <end position="58"/>
    </location>
</feature>
<dbReference type="AlphaFoldDB" id="A0A6A4QRU0"/>
<gene>
    <name evidence="2" type="ORF">Lalb_Chr04g0263771</name>
</gene>